<dbReference type="PANTHER" id="PTHR43968">
    <property type="match status" value="1"/>
</dbReference>
<dbReference type="InterPro" id="IPR036249">
    <property type="entry name" value="Thioredoxin-like_sf"/>
</dbReference>
<gene>
    <name evidence="3" type="ORF">CONCODRAFT_13726</name>
</gene>
<dbReference type="GO" id="GO:0005737">
    <property type="term" value="C:cytoplasm"/>
    <property type="evidence" value="ECO:0007669"/>
    <property type="project" value="TreeGrafter"/>
</dbReference>
<evidence type="ECO:0000259" key="1">
    <source>
        <dbReference type="Pfam" id="PF13417"/>
    </source>
</evidence>
<dbReference type="SUPFAM" id="SSF52833">
    <property type="entry name" value="Thioredoxin-like"/>
    <property type="match status" value="1"/>
</dbReference>
<dbReference type="Gene3D" id="3.40.30.10">
    <property type="entry name" value="Glutaredoxin"/>
    <property type="match status" value="1"/>
</dbReference>
<organism evidence="3 4">
    <name type="scientific">Conidiobolus coronatus (strain ATCC 28846 / CBS 209.66 / NRRL 28638)</name>
    <name type="common">Delacroixia coronata</name>
    <dbReference type="NCBI Taxonomy" id="796925"/>
    <lineage>
        <taxon>Eukaryota</taxon>
        <taxon>Fungi</taxon>
        <taxon>Fungi incertae sedis</taxon>
        <taxon>Zoopagomycota</taxon>
        <taxon>Entomophthoromycotina</taxon>
        <taxon>Entomophthoromycetes</taxon>
        <taxon>Entomophthorales</taxon>
        <taxon>Ancylistaceae</taxon>
        <taxon>Conidiobolus</taxon>
    </lineage>
</organism>
<dbReference type="InterPro" id="IPR036282">
    <property type="entry name" value="Glutathione-S-Trfase_C_sf"/>
</dbReference>
<keyword evidence="4" id="KW-1185">Reference proteome</keyword>
<dbReference type="AlphaFoldDB" id="A0A137NQ76"/>
<evidence type="ECO:0000313" key="3">
    <source>
        <dbReference type="EMBL" id="KXN64897.1"/>
    </source>
</evidence>
<feature type="domain" description="Glutathione S-transferase UstS-like C-terminal" evidence="2">
    <location>
        <begin position="101"/>
        <end position="200"/>
    </location>
</feature>
<dbReference type="SUPFAM" id="SSF47616">
    <property type="entry name" value="GST C-terminal domain-like"/>
    <property type="match status" value="1"/>
</dbReference>
<evidence type="ECO:0000313" key="4">
    <source>
        <dbReference type="Proteomes" id="UP000070444"/>
    </source>
</evidence>
<dbReference type="EMBL" id="KQ965083">
    <property type="protein sequence ID" value="KXN64897.1"/>
    <property type="molecule type" value="Genomic_DNA"/>
</dbReference>
<dbReference type="Proteomes" id="UP000070444">
    <property type="component" value="Unassembled WGS sequence"/>
</dbReference>
<dbReference type="Pfam" id="PF13417">
    <property type="entry name" value="GST_N_3"/>
    <property type="match status" value="1"/>
</dbReference>
<dbReference type="InterPro" id="IPR054416">
    <property type="entry name" value="GST_UstS-like_C"/>
</dbReference>
<dbReference type="InterPro" id="IPR050983">
    <property type="entry name" value="GST_Omega/HSP26"/>
</dbReference>
<sequence length="236" mass="27418">MIEFYQVSTNYKKVSFSPFVIAAELFLKHKNLDWDAKLMNYVEVKPTINTLTWQVGYVPTLKFPNGDLAYDSLKIAKYLDSNYPENPILNNNPKLDELIQHYSKSCGNSVGKLTLKDFFSLMDDDSRSYFIENRIPMHQDTVDKSQPSREESIASYFDNLKPLVEHLSKNKFIDGDKPLIHDYQLFGTIQMFKTLSPKTYEELIVKNPNEVFKNWVNGMESLFGGFLKNRKTVLDE</sequence>
<dbReference type="Pfam" id="PF22041">
    <property type="entry name" value="GST_C_7"/>
    <property type="match status" value="1"/>
</dbReference>
<dbReference type="OrthoDB" id="4951845at2759"/>
<dbReference type="STRING" id="796925.A0A137NQ76"/>
<name>A0A137NQ76_CONC2</name>
<feature type="domain" description="GST N-terminal" evidence="1">
    <location>
        <begin position="15"/>
        <end position="87"/>
    </location>
</feature>
<accession>A0A137NQ76</accession>
<protein>
    <submittedName>
        <fullName evidence="3">Uncharacterized protein</fullName>
    </submittedName>
</protein>
<reference evidence="3 4" key="1">
    <citation type="journal article" date="2015" name="Genome Biol. Evol.">
        <title>Phylogenomic analyses indicate that early fungi evolved digesting cell walls of algal ancestors of land plants.</title>
        <authorList>
            <person name="Chang Y."/>
            <person name="Wang S."/>
            <person name="Sekimoto S."/>
            <person name="Aerts A.L."/>
            <person name="Choi C."/>
            <person name="Clum A."/>
            <person name="LaButti K.M."/>
            <person name="Lindquist E.A."/>
            <person name="Yee Ngan C."/>
            <person name="Ohm R.A."/>
            <person name="Salamov A.A."/>
            <person name="Grigoriev I.V."/>
            <person name="Spatafora J.W."/>
            <person name="Berbee M.L."/>
        </authorList>
    </citation>
    <scope>NUCLEOTIDE SEQUENCE [LARGE SCALE GENOMIC DNA]</scope>
    <source>
        <strain evidence="3 4">NRRL 28638</strain>
    </source>
</reference>
<dbReference type="InterPro" id="IPR004045">
    <property type="entry name" value="Glutathione_S-Trfase_N"/>
</dbReference>
<dbReference type="PANTHER" id="PTHR43968:SF6">
    <property type="entry name" value="GLUTATHIONE S-TRANSFERASE OMEGA"/>
    <property type="match status" value="1"/>
</dbReference>
<dbReference type="Gene3D" id="1.20.1050.10">
    <property type="match status" value="1"/>
</dbReference>
<evidence type="ECO:0000259" key="2">
    <source>
        <dbReference type="Pfam" id="PF22041"/>
    </source>
</evidence>
<proteinExistence type="predicted"/>